<feature type="transmembrane region" description="Helical" evidence="1">
    <location>
        <begin position="346"/>
        <end position="370"/>
    </location>
</feature>
<reference evidence="2" key="1">
    <citation type="submission" date="2019-11" db="EMBL/GenBank/DDBJ databases">
        <authorList>
            <person name="Feng L."/>
        </authorList>
    </citation>
    <scope>NUCLEOTIDE SEQUENCE</scope>
    <source>
        <strain evidence="2">IbartlettiiLFYP30</strain>
    </source>
</reference>
<evidence type="ECO:0000256" key="1">
    <source>
        <dbReference type="SAM" id="Phobius"/>
    </source>
</evidence>
<feature type="transmembrane region" description="Helical" evidence="1">
    <location>
        <begin position="98"/>
        <end position="115"/>
    </location>
</feature>
<dbReference type="NCBIfam" id="TIGR00792">
    <property type="entry name" value="gph"/>
    <property type="match status" value="1"/>
</dbReference>
<feature type="transmembrane region" description="Helical" evidence="1">
    <location>
        <begin position="402"/>
        <end position="420"/>
    </location>
</feature>
<dbReference type="InterPro" id="IPR036259">
    <property type="entry name" value="MFS_trans_sf"/>
</dbReference>
<keyword evidence="1" id="KW-0812">Transmembrane</keyword>
<sequence length="476" mass="51783">MDLQKQGSMGFENNSVSTKSFGLKDKVGYLCGDLGNDFTFIFASMYLMIFYTNVWGISPSLVGTLFLVSRCIDAFTDVTMGRIVDKCKTTKDGKFRPWIKRMAGPVALASFLMYQSSLAGASMTVKVIVMFATYILWGSICYTAINIPYGSMASAMTDVQEQRAALSTWRSLGANFASIIIGSIVPQIIYYADANGNQIVSASKFTLVAGIFSICALLCYMICYTLTTERIKLEPTQKEENVSLAETFKTIISNRALLAIIGAAIVLLLSQFMGQTMNQYLFASYFKNINALSSLSMVGLPLSLGLATVSGVIASKFGKKEFSAFGMFLAAACYGIAYFMKLTNPWIFIGLYVLAGIGVTGFNMFIWAHITDVIDYNEVKFGERNDGVIYGVYSFSRKIGQALAGGLGGYALGFIGFNAAAQEQTTQVLDGIYALATLFPAVCYGIVALIMLLGYPLSKKVIAENGRILAEKRANQ</sequence>
<dbReference type="CDD" id="cd17332">
    <property type="entry name" value="MFS_MelB_like"/>
    <property type="match status" value="1"/>
</dbReference>
<dbReference type="Gene3D" id="1.20.1250.20">
    <property type="entry name" value="MFS general substrate transporter like domains"/>
    <property type="match status" value="2"/>
</dbReference>
<dbReference type="EMBL" id="CACRUE010000031">
    <property type="protein sequence ID" value="VYU21001.1"/>
    <property type="molecule type" value="Genomic_DNA"/>
</dbReference>
<accession>A0A6N3D2L1</accession>
<proteinExistence type="predicted"/>
<protein>
    <submittedName>
        <fullName evidence="2">Putative symporter YjmB</fullName>
    </submittedName>
</protein>
<dbReference type="InterPro" id="IPR001927">
    <property type="entry name" value="Na/Gal_symport"/>
</dbReference>
<dbReference type="GO" id="GO:0006814">
    <property type="term" value="P:sodium ion transport"/>
    <property type="evidence" value="ECO:0007669"/>
    <property type="project" value="InterPro"/>
</dbReference>
<organism evidence="2">
    <name type="scientific">Intestinibacter bartlettii</name>
    <dbReference type="NCBI Taxonomy" id="261299"/>
    <lineage>
        <taxon>Bacteria</taxon>
        <taxon>Bacillati</taxon>
        <taxon>Bacillota</taxon>
        <taxon>Clostridia</taxon>
        <taxon>Peptostreptococcales</taxon>
        <taxon>Peptostreptococcaceae</taxon>
        <taxon>Intestinibacter</taxon>
    </lineage>
</organism>
<feature type="transmembrane region" description="Helical" evidence="1">
    <location>
        <begin position="322"/>
        <end position="340"/>
    </location>
</feature>
<dbReference type="PANTHER" id="PTHR11328">
    <property type="entry name" value="MAJOR FACILITATOR SUPERFAMILY DOMAIN-CONTAINING PROTEIN"/>
    <property type="match status" value="1"/>
</dbReference>
<feature type="transmembrane region" description="Helical" evidence="1">
    <location>
        <begin position="127"/>
        <end position="151"/>
    </location>
</feature>
<dbReference type="SUPFAM" id="SSF103473">
    <property type="entry name" value="MFS general substrate transporter"/>
    <property type="match status" value="1"/>
</dbReference>
<dbReference type="AlphaFoldDB" id="A0A6N3D2L1"/>
<dbReference type="GO" id="GO:0008643">
    <property type="term" value="P:carbohydrate transport"/>
    <property type="evidence" value="ECO:0007669"/>
    <property type="project" value="InterPro"/>
</dbReference>
<dbReference type="InterPro" id="IPR039672">
    <property type="entry name" value="MFS_2"/>
</dbReference>
<dbReference type="Pfam" id="PF13347">
    <property type="entry name" value="MFS_2"/>
    <property type="match status" value="1"/>
</dbReference>
<feature type="transmembrane region" description="Helical" evidence="1">
    <location>
        <begin position="172"/>
        <end position="192"/>
    </location>
</feature>
<feature type="transmembrane region" description="Helical" evidence="1">
    <location>
        <begin position="294"/>
        <end position="315"/>
    </location>
</feature>
<dbReference type="RefSeq" id="WP_156530947.1">
    <property type="nucleotide sequence ID" value="NZ_CACRUE010000031.1"/>
</dbReference>
<gene>
    <name evidence="2" type="primary">yjmB_3</name>
    <name evidence="2" type="ORF">IBLFYP30_02021</name>
</gene>
<feature type="transmembrane region" description="Helical" evidence="1">
    <location>
        <begin position="256"/>
        <end position="274"/>
    </location>
</feature>
<keyword evidence="1" id="KW-0472">Membrane</keyword>
<dbReference type="GO" id="GO:0015293">
    <property type="term" value="F:symporter activity"/>
    <property type="evidence" value="ECO:0007669"/>
    <property type="project" value="InterPro"/>
</dbReference>
<keyword evidence="1" id="KW-1133">Transmembrane helix</keyword>
<name>A0A6N3D2L1_9FIRM</name>
<dbReference type="GO" id="GO:0005886">
    <property type="term" value="C:plasma membrane"/>
    <property type="evidence" value="ECO:0007669"/>
    <property type="project" value="TreeGrafter"/>
</dbReference>
<feature type="transmembrane region" description="Helical" evidence="1">
    <location>
        <begin position="204"/>
        <end position="226"/>
    </location>
</feature>
<feature type="transmembrane region" description="Helical" evidence="1">
    <location>
        <begin position="432"/>
        <end position="457"/>
    </location>
</feature>
<evidence type="ECO:0000313" key="2">
    <source>
        <dbReference type="EMBL" id="VYU21001.1"/>
    </source>
</evidence>
<dbReference type="PANTHER" id="PTHR11328:SF24">
    <property type="entry name" value="MAJOR FACILITATOR SUPERFAMILY (MFS) PROFILE DOMAIN-CONTAINING PROTEIN"/>
    <property type="match status" value="1"/>
</dbReference>